<dbReference type="GO" id="GO:0004315">
    <property type="term" value="F:3-oxoacyl-[acyl-carrier-protein] synthase activity"/>
    <property type="evidence" value="ECO:0007669"/>
    <property type="project" value="InterPro"/>
</dbReference>
<dbReference type="InterPro" id="IPR018201">
    <property type="entry name" value="Ketoacyl_synth_AS"/>
</dbReference>
<dbReference type="InterPro" id="IPR020841">
    <property type="entry name" value="PKS_Beta-ketoAc_synthase_dom"/>
</dbReference>
<dbReference type="Pfam" id="PF00550">
    <property type="entry name" value="PP-binding"/>
    <property type="match status" value="1"/>
</dbReference>
<dbReference type="PROSITE" id="PS52004">
    <property type="entry name" value="KS3_2"/>
    <property type="match status" value="1"/>
</dbReference>
<dbReference type="Gene3D" id="3.40.50.720">
    <property type="entry name" value="NAD(P)-binding Rossmann-like Domain"/>
    <property type="match status" value="1"/>
</dbReference>
<name>A0A8X7WYY1_POLSE</name>
<dbReference type="CDD" id="cd00833">
    <property type="entry name" value="PKS"/>
    <property type="match status" value="1"/>
</dbReference>
<sequence>MDIGVLCKALLDAVGPQEEAAGRTEGSSCPVPRRFVTGRRDFGLKKGLYPDRKEKDYGLLGRNTSGEGIDSFWKILLEGKNCTVEIPEERFDLKLWYDPDDNVPGKSRTCRASLIDGFNEFDSKLFGITEAEVERMDPQQKLLLECTYRALEDAGIPMEKASGTSTGVFIGLMNRDYEMILNNVASTINHYNGTGTAMSIAANRISYCFNFTGPSFSIDSACSSSLVALHYACHSIKQGDCEMAICGGVSCILEPRIFVSLSKAKMISPEGVSKPFSIKADGYGRGEGCGIVLLKPLEKKGRIYHSSIKRAVEKEVWSHSNHQTTLDVRSFALNTTNPYGLERLQATVLIGSNNKTLSNDSVEIQISKICLHSSDYFPVSLNALRFGETMYWTKYCNENHQLLCLDFSGIVTTVGSNVTSLKPGDHIISCFPVGAASRVLLPESICYKSQKIPFLKDIPCVSYFILAWEILVNVLPTVRPPRQVGIISSFPQSTLCKIITHGANKCGMHTEIITKRNTEQFINSEALIFLNPTEFSSVRNILSVTTASHIVIVCNSDWTLNLLKMPKSDNEHVHIHVVQLMTVFQKTYLTKHSKSIFKWVKSLKLEKSLLDIPTKVLQPDGHNANEVTQNQRLDSYFMAKTIQLVVLQDDFKRISKIPLFTPYKQLFRRDGVYLVTGGLSGLGFETVKFIAQHGGGYIVILSRSAPTPERQADIADLQNQFGATISNICCDVAIPKDVKQAVSTIKHTYPSATIRGIFHSAVVLHDGLIHTLSKSDFEKVMRPKVAGVLNLHNTTRRCQLDYFVCYSSIASFLGNSAQANYAAANSFLDMFCHYRRRIGLPGQSINWGALNIGLLLNKDKIQQFLEQKGLMILDVPEIHECLEYCLMQSNPQIVASKFHFQNLSKHSLSSNVYLKQRFYSVMAEEIKHLADTSEISQGNSISNLENYVITVLCDICGMDAEEVTNDTSLLAFGIDSMLAMTVQNRMFQDRNVNVPLVKLMDPNTTVSMLVSLLQENPQTEGHSEGEDINNNDETD</sequence>
<feature type="non-terminal residue" evidence="5">
    <location>
        <position position="1"/>
    </location>
</feature>
<evidence type="ECO:0000313" key="6">
    <source>
        <dbReference type="Proteomes" id="UP000886611"/>
    </source>
</evidence>
<accession>A0A8X7WYY1</accession>
<dbReference type="Proteomes" id="UP000886611">
    <property type="component" value="Unassembled WGS sequence"/>
</dbReference>
<reference evidence="5 6" key="1">
    <citation type="journal article" date="2021" name="Cell">
        <title>Tracing the genetic footprints of vertebrate landing in non-teleost ray-finned fishes.</title>
        <authorList>
            <person name="Bi X."/>
            <person name="Wang K."/>
            <person name="Yang L."/>
            <person name="Pan H."/>
            <person name="Jiang H."/>
            <person name="Wei Q."/>
            <person name="Fang M."/>
            <person name="Yu H."/>
            <person name="Zhu C."/>
            <person name="Cai Y."/>
            <person name="He Y."/>
            <person name="Gan X."/>
            <person name="Zeng H."/>
            <person name="Yu D."/>
            <person name="Zhu Y."/>
            <person name="Jiang H."/>
            <person name="Qiu Q."/>
            <person name="Yang H."/>
            <person name="Zhang Y.E."/>
            <person name="Wang W."/>
            <person name="Zhu M."/>
            <person name="He S."/>
            <person name="Zhang G."/>
        </authorList>
    </citation>
    <scope>NUCLEOTIDE SEQUENCE [LARGE SCALE GENOMIC DNA]</scope>
    <source>
        <strain evidence="5">Bchr_013</strain>
    </source>
</reference>
<dbReference type="AlphaFoldDB" id="A0A8X7WYY1"/>
<dbReference type="EMBL" id="JAATIS010007298">
    <property type="protein sequence ID" value="KAG2458076.1"/>
    <property type="molecule type" value="Genomic_DNA"/>
</dbReference>
<gene>
    <name evidence="5" type="primary">Mlca</name>
    <name evidence="5" type="ORF">GTO96_0018446</name>
</gene>
<comment type="caution">
    <text evidence="5">The sequence shown here is derived from an EMBL/GenBank/DDBJ whole genome shotgun (WGS) entry which is preliminary data.</text>
</comment>
<feature type="compositionally biased region" description="Acidic residues" evidence="2">
    <location>
        <begin position="1026"/>
        <end position="1035"/>
    </location>
</feature>
<feature type="region of interest" description="Disordered" evidence="2">
    <location>
        <begin position="1015"/>
        <end position="1035"/>
    </location>
</feature>
<dbReference type="Pfam" id="PF00109">
    <property type="entry name" value="ketoacyl-synt"/>
    <property type="match status" value="1"/>
</dbReference>
<dbReference type="SUPFAM" id="SSF53901">
    <property type="entry name" value="Thiolase-like"/>
    <property type="match status" value="1"/>
</dbReference>
<dbReference type="InterPro" id="IPR057326">
    <property type="entry name" value="KR_dom"/>
</dbReference>
<keyword evidence="1" id="KW-0808">Transferase</keyword>
<dbReference type="InterPro" id="IPR011032">
    <property type="entry name" value="GroES-like_sf"/>
</dbReference>
<evidence type="ECO:0000259" key="4">
    <source>
        <dbReference type="PROSITE" id="PS52004"/>
    </source>
</evidence>
<dbReference type="SUPFAM" id="SSF50129">
    <property type="entry name" value="GroES-like"/>
    <property type="match status" value="1"/>
</dbReference>
<dbReference type="InterPro" id="IPR014030">
    <property type="entry name" value="Ketoacyl_synth_N"/>
</dbReference>
<dbReference type="Gene3D" id="1.10.1200.10">
    <property type="entry name" value="ACP-like"/>
    <property type="match status" value="1"/>
</dbReference>
<dbReference type="Gene3D" id="3.90.180.10">
    <property type="entry name" value="Medium-chain alcohol dehydrogenases, catalytic domain"/>
    <property type="match status" value="1"/>
</dbReference>
<dbReference type="InterPro" id="IPR009081">
    <property type="entry name" value="PP-bd_ACP"/>
</dbReference>
<dbReference type="InterPro" id="IPR036736">
    <property type="entry name" value="ACP-like_sf"/>
</dbReference>
<evidence type="ECO:0000256" key="1">
    <source>
        <dbReference type="ARBA" id="ARBA00022679"/>
    </source>
</evidence>
<feature type="domain" description="Carrier" evidence="3">
    <location>
        <begin position="942"/>
        <end position="1017"/>
    </location>
</feature>
<dbReference type="PROSITE" id="PS50075">
    <property type="entry name" value="CARRIER"/>
    <property type="match status" value="1"/>
</dbReference>
<protein>
    <submittedName>
        <fullName evidence="5">MLCA synthase</fullName>
    </submittedName>
</protein>
<dbReference type="PANTHER" id="PTHR45681">
    <property type="entry name" value="POLYKETIDE SYNTHASE 44-RELATED"/>
    <property type="match status" value="1"/>
</dbReference>
<dbReference type="InterPro" id="IPR036291">
    <property type="entry name" value="NAD(P)-bd_dom_sf"/>
</dbReference>
<evidence type="ECO:0000256" key="2">
    <source>
        <dbReference type="SAM" id="MobiDB-lite"/>
    </source>
</evidence>
<dbReference type="PROSITE" id="PS00606">
    <property type="entry name" value="KS3_1"/>
    <property type="match status" value="1"/>
</dbReference>
<dbReference type="SMART" id="SM00822">
    <property type="entry name" value="PKS_KR"/>
    <property type="match status" value="1"/>
</dbReference>
<dbReference type="Pfam" id="PF08659">
    <property type="entry name" value="KR"/>
    <property type="match status" value="1"/>
</dbReference>
<dbReference type="PANTHER" id="PTHR45681:SF8">
    <property type="entry name" value="CARRIER DOMAIN-CONTAINING PROTEIN"/>
    <property type="match status" value="1"/>
</dbReference>
<dbReference type="SUPFAM" id="SSF47336">
    <property type="entry name" value="ACP-like"/>
    <property type="match status" value="1"/>
</dbReference>
<dbReference type="CDD" id="cd05274">
    <property type="entry name" value="KR_FAS_SDR_x"/>
    <property type="match status" value="1"/>
</dbReference>
<organism evidence="5 6">
    <name type="scientific">Polypterus senegalus</name>
    <name type="common">Senegal bichir</name>
    <dbReference type="NCBI Taxonomy" id="55291"/>
    <lineage>
        <taxon>Eukaryota</taxon>
        <taxon>Metazoa</taxon>
        <taxon>Chordata</taxon>
        <taxon>Craniata</taxon>
        <taxon>Vertebrata</taxon>
        <taxon>Euteleostomi</taxon>
        <taxon>Actinopterygii</taxon>
        <taxon>Polypteriformes</taxon>
        <taxon>Polypteridae</taxon>
        <taxon>Polypterus</taxon>
    </lineage>
</organism>
<feature type="non-terminal residue" evidence="5">
    <location>
        <position position="1035"/>
    </location>
</feature>
<dbReference type="InterPro" id="IPR013968">
    <property type="entry name" value="PKS_KR"/>
</dbReference>
<dbReference type="GO" id="GO:0006633">
    <property type="term" value="P:fatty acid biosynthetic process"/>
    <property type="evidence" value="ECO:0007669"/>
    <property type="project" value="InterPro"/>
</dbReference>
<dbReference type="SUPFAM" id="SSF51735">
    <property type="entry name" value="NAD(P)-binding Rossmann-fold domains"/>
    <property type="match status" value="1"/>
</dbReference>
<dbReference type="InterPro" id="IPR016039">
    <property type="entry name" value="Thiolase-like"/>
</dbReference>
<keyword evidence="6" id="KW-1185">Reference proteome</keyword>
<dbReference type="SMART" id="SM00825">
    <property type="entry name" value="PKS_KS"/>
    <property type="match status" value="1"/>
</dbReference>
<feature type="domain" description="Ketosynthase family 3 (KS3)" evidence="4">
    <location>
        <begin position="51"/>
        <end position="444"/>
    </location>
</feature>
<proteinExistence type="predicted"/>
<evidence type="ECO:0000259" key="3">
    <source>
        <dbReference type="PROSITE" id="PS50075"/>
    </source>
</evidence>
<dbReference type="InterPro" id="IPR050444">
    <property type="entry name" value="Polyketide_Synthase"/>
</dbReference>
<dbReference type="Gene3D" id="3.40.47.10">
    <property type="match status" value="1"/>
</dbReference>
<evidence type="ECO:0000313" key="5">
    <source>
        <dbReference type="EMBL" id="KAG2458076.1"/>
    </source>
</evidence>